<dbReference type="Pfam" id="PF00581">
    <property type="entry name" value="Rhodanese"/>
    <property type="match status" value="1"/>
</dbReference>
<dbReference type="InterPro" id="IPR050229">
    <property type="entry name" value="GlpE_sulfurtransferase"/>
</dbReference>
<dbReference type="RefSeq" id="WP_008628577.1">
    <property type="nucleotide sequence ID" value="NZ_JAKEVZ010000013.1"/>
</dbReference>
<comment type="caution">
    <text evidence="2">The sequence shown here is derived from an EMBL/GenBank/DDBJ whole genome shotgun (WGS) entry which is preliminary data.</text>
</comment>
<feature type="domain" description="Rhodanese" evidence="1">
    <location>
        <begin position="15"/>
        <end position="100"/>
    </location>
</feature>
<dbReference type="InterPro" id="IPR036873">
    <property type="entry name" value="Rhodanese-like_dom_sf"/>
</dbReference>
<dbReference type="CDD" id="cd00158">
    <property type="entry name" value="RHOD"/>
    <property type="match status" value="1"/>
</dbReference>
<protein>
    <submittedName>
        <fullName evidence="2">Rhodanese-like domain-containing protein</fullName>
    </submittedName>
</protein>
<dbReference type="SUPFAM" id="SSF52821">
    <property type="entry name" value="Rhodanese/Cell cycle control phosphatase"/>
    <property type="match status" value="1"/>
</dbReference>
<gene>
    <name evidence="2" type="ORF">L0U89_15730</name>
</gene>
<dbReference type="PANTHER" id="PTHR43031">
    <property type="entry name" value="FAD-DEPENDENT OXIDOREDUCTASE"/>
    <property type="match status" value="1"/>
</dbReference>
<dbReference type="PANTHER" id="PTHR43031:SF17">
    <property type="entry name" value="SULFURTRANSFERASE YTWF-RELATED"/>
    <property type="match status" value="1"/>
</dbReference>
<dbReference type="Proteomes" id="UP001201449">
    <property type="component" value="Unassembled WGS sequence"/>
</dbReference>
<dbReference type="InterPro" id="IPR001763">
    <property type="entry name" value="Rhodanese-like_dom"/>
</dbReference>
<evidence type="ECO:0000313" key="2">
    <source>
        <dbReference type="EMBL" id="MCF1752510.1"/>
    </source>
</evidence>
<accession>A0ABS9BYV3</accession>
<keyword evidence="3" id="KW-1185">Reference proteome</keyword>
<sequence>MEDITAAELKKKLENKEEFIFIDVREEWEYEEDNLGATNIPLGQLPFQLGEFESSKDKEIVVQCRSGARSGNAKKFMESHGFSKVRNLLGGIMAYRAMEQEEE</sequence>
<reference evidence="2 3" key="1">
    <citation type="submission" date="2022-01" db="EMBL/GenBank/DDBJ databases">
        <title>Mariniradius saccharolyticus sp. nov., isolated from sediment of a river.</title>
        <authorList>
            <person name="Liu H."/>
        </authorList>
    </citation>
    <scope>NUCLEOTIDE SEQUENCE [LARGE SCALE GENOMIC DNA]</scope>
    <source>
        <strain evidence="2 3">RY-2</strain>
    </source>
</reference>
<dbReference type="Gene3D" id="3.40.250.10">
    <property type="entry name" value="Rhodanese-like domain"/>
    <property type="match status" value="1"/>
</dbReference>
<evidence type="ECO:0000313" key="3">
    <source>
        <dbReference type="Proteomes" id="UP001201449"/>
    </source>
</evidence>
<dbReference type="SMART" id="SM00450">
    <property type="entry name" value="RHOD"/>
    <property type="match status" value="1"/>
</dbReference>
<evidence type="ECO:0000259" key="1">
    <source>
        <dbReference type="PROSITE" id="PS50206"/>
    </source>
</evidence>
<dbReference type="PROSITE" id="PS50206">
    <property type="entry name" value="RHODANESE_3"/>
    <property type="match status" value="1"/>
</dbReference>
<organism evidence="2 3">
    <name type="scientific">Mariniradius sediminis</name>
    <dbReference type="NCBI Taxonomy" id="2909237"/>
    <lineage>
        <taxon>Bacteria</taxon>
        <taxon>Pseudomonadati</taxon>
        <taxon>Bacteroidota</taxon>
        <taxon>Cytophagia</taxon>
        <taxon>Cytophagales</taxon>
        <taxon>Cyclobacteriaceae</taxon>
        <taxon>Mariniradius</taxon>
    </lineage>
</organism>
<name>A0ABS9BYV3_9BACT</name>
<dbReference type="EMBL" id="JAKEVZ010000013">
    <property type="protein sequence ID" value="MCF1752510.1"/>
    <property type="molecule type" value="Genomic_DNA"/>
</dbReference>
<proteinExistence type="predicted"/>